<evidence type="ECO:0000256" key="8">
    <source>
        <dbReference type="ARBA" id="ARBA00022967"/>
    </source>
</evidence>
<dbReference type="InterPro" id="IPR006068">
    <property type="entry name" value="ATPase_P-typ_cation-transptr_C"/>
</dbReference>
<dbReference type="InterPro" id="IPR001757">
    <property type="entry name" value="P_typ_ATPase"/>
</dbReference>
<dbReference type="Gene3D" id="1.20.1110.10">
    <property type="entry name" value="Calcium-transporting ATPase, transmembrane domain"/>
    <property type="match status" value="1"/>
</dbReference>
<dbReference type="SUPFAM" id="SSF56784">
    <property type="entry name" value="HAD-like"/>
    <property type="match status" value="1"/>
</dbReference>
<keyword evidence="7" id="KW-0460">Magnesium</keyword>
<dbReference type="GO" id="GO:0046872">
    <property type="term" value="F:metal ion binding"/>
    <property type="evidence" value="ECO:0007669"/>
    <property type="project" value="UniProtKB-KW"/>
</dbReference>
<dbReference type="SUPFAM" id="SSF81665">
    <property type="entry name" value="Calcium ATPase, transmembrane domain M"/>
    <property type="match status" value="1"/>
</dbReference>
<dbReference type="GO" id="GO:0019829">
    <property type="term" value="F:ATPase-coupled monoatomic cation transmembrane transporter activity"/>
    <property type="evidence" value="ECO:0007669"/>
    <property type="project" value="TreeGrafter"/>
</dbReference>
<dbReference type="GO" id="GO:0016020">
    <property type="term" value="C:membrane"/>
    <property type="evidence" value="ECO:0007669"/>
    <property type="project" value="UniProtKB-SubCell"/>
</dbReference>
<reference evidence="13" key="1">
    <citation type="submission" date="2021-01" db="EMBL/GenBank/DDBJ databases">
        <authorList>
            <person name="Corre E."/>
            <person name="Pelletier E."/>
            <person name="Niang G."/>
            <person name="Scheremetjew M."/>
            <person name="Finn R."/>
            <person name="Kale V."/>
            <person name="Holt S."/>
            <person name="Cochrane G."/>
            <person name="Meng A."/>
            <person name="Brown T."/>
            <person name="Cohen L."/>
        </authorList>
    </citation>
    <scope>NUCLEOTIDE SEQUENCE</scope>
    <source>
        <strain evidence="13">FSP1.4</strain>
    </source>
</reference>
<evidence type="ECO:0000256" key="7">
    <source>
        <dbReference type="ARBA" id="ARBA00022842"/>
    </source>
</evidence>
<evidence type="ECO:0000256" key="10">
    <source>
        <dbReference type="ARBA" id="ARBA00023136"/>
    </source>
</evidence>
<keyword evidence="8" id="KW-1278">Translocase</keyword>
<evidence type="ECO:0000256" key="5">
    <source>
        <dbReference type="ARBA" id="ARBA00022741"/>
    </source>
</evidence>
<evidence type="ECO:0000256" key="2">
    <source>
        <dbReference type="ARBA" id="ARBA00022553"/>
    </source>
</evidence>
<dbReference type="Gene3D" id="3.40.50.1000">
    <property type="entry name" value="HAD superfamily/HAD-like"/>
    <property type="match status" value="1"/>
</dbReference>
<dbReference type="AlphaFoldDB" id="A0A7S3N4B5"/>
<evidence type="ECO:0000256" key="6">
    <source>
        <dbReference type="ARBA" id="ARBA00022840"/>
    </source>
</evidence>
<feature type="transmembrane region" description="Helical" evidence="11">
    <location>
        <begin position="336"/>
        <end position="360"/>
    </location>
</feature>
<comment type="subcellular location">
    <subcellularLocation>
        <location evidence="1">Membrane</location>
        <topology evidence="1">Multi-pass membrane protein</topology>
    </subcellularLocation>
</comment>
<proteinExistence type="predicted"/>
<keyword evidence="2" id="KW-0597">Phosphoprotein</keyword>
<gene>
    <name evidence="13" type="ORF">EHAR0213_LOCUS4772</name>
</gene>
<evidence type="ECO:0000256" key="3">
    <source>
        <dbReference type="ARBA" id="ARBA00022692"/>
    </source>
</evidence>
<keyword evidence="5" id="KW-0547">Nucleotide-binding</keyword>
<feature type="transmembrane region" description="Helical" evidence="11">
    <location>
        <begin position="270"/>
        <end position="292"/>
    </location>
</feature>
<organism evidence="13">
    <name type="scientific">Euplotes harpa</name>
    <dbReference type="NCBI Taxonomy" id="151035"/>
    <lineage>
        <taxon>Eukaryota</taxon>
        <taxon>Sar</taxon>
        <taxon>Alveolata</taxon>
        <taxon>Ciliophora</taxon>
        <taxon>Intramacronucleata</taxon>
        <taxon>Spirotrichea</taxon>
        <taxon>Hypotrichia</taxon>
        <taxon>Euplotida</taxon>
        <taxon>Euplotidae</taxon>
        <taxon>Euplotes</taxon>
    </lineage>
</organism>
<keyword evidence="10 11" id="KW-0472">Membrane</keyword>
<dbReference type="PROSITE" id="PS01229">
    <property type="entry name" value="COF_2"/>
    <property type="match status" value="1"/>
</dbReference>
<evidence type="ECO:0000259" key="12">
    <source>
        <dbReference type="Pfam" id="PF00689"/>
    </source>
</evidence>
<dbReference type="GO" id="GO:0016887">
    <property type="term" value="F:ATP hydrolysis activity"/>
    <property type="evidence" value="ECO:0007669"/>
    <property type="project" value="InterPro"/>
</dbReference>
<protein>
    <recommendedName>
        <fullName evidence="12">Cation-transporting P-type ATPase C-terminal domain-containing protein</fullName>
    </recommendedName>
</protein>
<sequence>MENMIKPETNLCLKKLQDAEFATIMATGDNGLTAISVGRNCGIIDTHKPAYVADKVTCSNGKKVVKWTVISSFELDTEEIIKENTKENFEDNKTNGSSNSDSYDLSYDSQDYHEILIDPKCGNRDEKSNLVSEKFPWDEKLNCDFNQYEYAISGAAFEMLLKEIYNPNTPQAKAEMLKRIVLHTKVFSRMSPDHKAMLVNELQKAKDHMVAMCGDGANDCKALKAADVGLSLSEAEASIAAPFTSKIPNISPIIKLFREGRASLVTSFQLFKFIALTSLIQFTSTISLYSVISNLTSWQYLFVDLFVVFPSYFTMSKHGASKDLGNKTPISKLISSSVLTSVILQALIQVVVQVSCILLLRQQSWYVSRDTYIHQSKLRCMENSVIFLVSIILYMNAVLMYSYGSTFRKPISTNKLMIGGLAFSVTFTCVIILNPPEYFTSLFELVEIPLDFKMKIVQITIASLGVSMIVEKFIRKYLE</sequence>
<evidence type="ECO:0000256" key="11">
    <source>
        <dbReference type="SAM" id="Phobius"/>
    </source>
</evidence>
<keyword evidence="6" id="KW-0067">ATP-binding</keyword>
<evidence type="ECO:0000256" key="4">
    <source>
        <dbReference type="ARBA" id="ARBA00022723"/>
    </source>
</evidence>
<accession>A0A7S3N4B5</accession>
<dbReference type="EMBL" id="HBII01011076">
    <property type="protein sequence ID" value="CAE0345862.1"/>
    <property type="molecule type" value="Transcribed_RNA"/>
</dbReference>
<keyword evidence="3 11" id="KW-0812">Transmembrane</keyword>
<dbReference type="InterPro" id="IPR036412">
    <property type="entry name" value="HAD-like_sf"/>
</dbReference>
<evidence type="ECO:0000256" key="1">
    <source>
        <dbReference type="ARBA" id="ARBA00004141"/>
    </source>
</evidence>
<dbReference type="Pfam" id="PF00689">
    <property type="entry name" value="Cation_ATPase_C"/>
    <property type="match status" value="1"/>
</dbReference>
<dbReference type="InterPro" id="IPR023214">
    <property type="entry name" value="HAD_sf"/>
</dbReference>
<dbReference type="NCBIfam" id="TIGR01494">
    <property type="entry name" value="ATPase_P-type"/>
    <property type="match status" value="1"/>
</dbReference>
<dbReference type="PANTHER" id="PTHR45630:SF8">
    <property type="entry name" value="CATION-TRANSPORTING ATPASE"/>
    <property type="match status" value="1"/>
</dbReference>
<feature type="transmembrane region" description="Helical" evidence="11">
    <location>
        <begin position="385"/>
        <end position="404"/>
    </location>
</feature>
<evidence type="ECO:0000313" key="13">
    <source>
        <dbReference type="EMBL" id="CAE0345862.1"/>
    </source>
</evidence>
<feature type="transmembrane region" description="Helical" evidence="11">
    <location>
        <begin position="416"/>
        <end position="436"/>
    </location>
</feature>
<feature type="domain" description="Cation-transporting P-type ATPase C-terminal" evidence="12">
    <location>
        <begin position="295"/>
        <end position="469"/>
    </location>
</feature>
<dbReference type="GO" id="GO:0005524">
    <property type="term" value="F:ATP binding"/>
    <property type="evidence" value="ECO:0007669"/>
    <property type="project" value="UniProtKB-KW"/>
</dbReference>
<dbReference type="InterPro" id="IPR023298">
    <property type="entry name" value="ATPase_P-typ_TM_dom_sf"/>
</dbReference>
<dbReference type="InterPro" id="IPR006544">
    <property type="entry name" value="P-type_TPase_V"/>
</dbReference>
<evidence type="ECO:0000256" key="9">
    <source>
        <dbReference type="ARBA" id="ARBA00022989"/>
    </source>
</evidence>
<keyword evidence="4" id="KW-0479">Metal-binding</keyword>
<name>A0A7S3N4B5_9SPIT</name>
<dbReference type="PANTHER" id="PTHR45630">
    <property type="entry name" value="CATION-TRANSPORTING ATPASE-RELATED"/>
    <property type="match status" value="1"/>
</dbReference>
<keyword evidence="9 11" id="KW-1133">Transmembrane helix</keyword>
<dbReference type="GO" id="GO:0140358">
    <property type="term" value="F:P-type transmembrane transporter activity"/>
    <property type="evidence" value="ECO:0007669"/>
    <property type="project" value="InterPro"/>
</dbReference>